<proteinExistence type="predicted"/>
<evidence type="ECO:0000256" key="1">
    <source>
        <dbReference type="SAM" id="MobiDB-lite"/>
    </source>
</evidence>
<reference evidence="2" key="2">
    <citation type="submission" date="2020-09" db="EMBL/GenBank/DDBJ databases">
        <authorList>
            <person name="Kikuchi T."/>
        </authorList>
    </citation>
    <scope>NUCLEOTIDE SEQUENCE</scope>
    <source>
        <strain evidence="2">Ka4C1</strain>
    </source>
</reference>
<evidence type="ECO:0000313" key="3">
    <source>
        <dbReference type="Proteomes" id="UP000095284"/>
    </source>
</evidence>
<evidence type="ECO:0000313" key="5">
    <source>
        <dbReference type="WBParaSite" id="BXY_0177400.1"/>
    </source>
</evidence>
<accession>A0A1I7RM39</accession>
<gene>
    <name evidence="2" type="ORF">BXYJ_LOCUS10111</name>
</gene>
<dbReference type="Proteomes" id="UP000095284">
    <property type="component" value="Unplaced"/>
</dbReference>
<dbReference type="EMBL" id="CAJFDI010000004">
    <property type="protein sequence ID" value="CAD5227761.1"/>
    <property type="molecule type" value="Genomic_DNA"/>
</dbReference>
<name>A0A1I7RM39_BURXY</name>
<dbReference type="Proteomes" id="UP000659654">
    <property type="component" value="Unassembled WGS sequence"/>
</dbReference>
<evidence type="ECO:0000313" key="2">
    <source>
        <dbReference type="EMBL" id="CAD5227761.1"/>
    </source>
</evidence>
<keyword evidence="4" id="KW-1185">Reference proteome</keyword>
<sequence>MNDGKPGDPLASRRHVKILSSASEMPINRDNSSVGSIASVYQQNLYDDEYSAEKMRAKGFCNNDGTPWIDCLPKDEAALFKKGLVNRECKRQTYRCSDPQFLDTVEMLNQHLIDEHGRPVPRKCPVTADELFERGYTDKSGQFHKDSAVHILECFFEEIRNYSKGLFHPNGDVYSNDTTEPSTLTIPERPKKSRSKTNSERSAKKSVSKSKRTDTSSSGITWDSNVDYYAKKSPGLVTNETQRSDSDRSEISLTPRNGYRGNPSRIRIPSKPSTRRAGSAPNSSELSNDLAKELAKDPGVRRSDKQFAIGMEYGSDQDPGKLKYYFLKNGRLYELDSSAGQLTVEVGSGICGVRTKSKKKKGKE</sequence>
<dbReference type="WBParaSite" id="BXY_0177400.1">
    <property type="protein sequence ID" value="BXY_0177400.1"/>
    <property type="gene ID" value="BXY_0177400"/>
</dbReference>
<reference evidence="5" key="1">
    <citation type="submission" date="2016-11" db="UniProtKB">
        <authorList>
            <consortium name="WormBaseParasite"/>
        </authorList>
    </citation>
    <scope>IDENTIFICATION</scope>
</reference>
<feature type="region of interest" description="Disordered" evidence="1">
    <location>
        <begin position="167"/>
        <end position="300"/>
    </location>
</feature>
<protein>
    <submittedName>
        <fullName evidence="2">(pine wood nematode) hypothetical protein</fullName>
    </submittedName>
</protein>
<dbReference type="OrthoDB" id="10577845at2759"/>
<feature type="compositionally biased region" description="Polar residues" evidence="1">
    <location>
        <begin position="173"/>
        <end position="185"/>
    </location>
</feature>
<dbReference type="AlphaFoldDB" id="A0A1I7RM39"/>
<evidence type="ECO:0000313" key="4">
    <source>
        <dbReference type="Proteomes" id="UP000659654"/>
    </source>
</evidence>
<feature type="compositionally biased region" description="Polar residues" evidence="1">
    <location>
        <begin position="215"/>
        <end position="224"/>
    </location>
</feature>
<dbReference type="Proteomes" id="UP000582659">
    <property type="component" value="Unassembled WGS sequence"/>
</dbReference>
<feature type="compositionally biased region" description="Basic and acidic residues" evidence="1">
    <location>
        <begin position="290"/>
        <end position="300"/>
    </location>
</feature>
<organism evidence="3 5">
    <name type="scientific">Bursaphelenchus xylophilus</name>
    <name type="common">Pinewood nematode worm</name>
    <name type="synonym">Aphelenchoides xylophilus</name>
    <dbReference type="NCBI Taxonomy" id="6326"/>
    <lineage>
        <taxon>Eukaryota</taxon>
        <taxon>Metazoa</taxon>
        <taxon>Ecdysozoa</taxon>
        <taxon>Nematoda</taxon>
        <taxon>Chromadorea</taxon>
        <taxon>Rhabditida</taxon>
        <taxon>Tylenchina</taxon>
        <taxon>Tylenchomorpha</taxon>
        <taxon>Aphelenchoidea</taxon>
        <taxon>Aphelenchoididae</taxon>
        <taxon>Bursaphelenchus</taxon>
    </lineage>
</organism>
<dbReference type="EMBL" id="CAJFCV020000004">
    <property type="protein sequence ID" value="CAG9118182.1"/>
    <property type="molecule type" value="Genomic_DNA"/>
</dbReference>